<reference evidence="1 2" key="1">
    <citation type="journal article" date="2019" name="Int. J. Syst. Evol. Microbiol.">
        <title>The Global Catalogue of Microorganisms (GCM) 10K type strain sequencing project: providing services to taxonomists for standard genome sequencing and annotation.</title>
        <authorList>
            <consortium name="The Broad Institute Genomics Platform"/>
            <consortium name="The Broad Institute Genome Sequencing Center for Infectious Disease"/>
            <person name="Wu L."/>
            <person name="Ma J."/>
        </authorList>
    </citation>
    <scope>NUCLEOTIDE SEQUENCE [LARGE SCALE GENOMIC DNA]</scope>
    <source>
        <strain evidence="1 2">PSRA2</strain>
    </source>
</reference>
<dbReference type="SUPFAM" id="SSF55136">
    <property type="entry name" value="Probable bacterial effector-binding domain"/>
    <property type="match status" value="1"/>
</dbReference>
<dbReference type="PANTHER" id="PTHR11220:SF1">
    <property type="entry name" value="HEME-BINDING PROTEIN 2"/>
    <property type="match status" value="1"/>
</dbReference>
<accession>A0ABD5U646</accession>
<gene>
    <name evidence="1" type="ORF">ACFQHK_05715</name>
</gene>
<proteinExistence type="predicted"/>
<dbReference type="Gene3D" id="3.20.80.10">
    <property type="entry name" value="Regulatory factor, effector binding domain"/>
    <property type="match status" value="1"/>
</dbReference>
<keyword evidence="2" id="KW-1185">Reference proteome</keyword>
<dbReference type="RefSeq" id="WP_304447696.1">
    <property type="nucleotide sequence ID" value="NZ_JARRAH010000001.1"/>
</dbReference>
<dbReference type="InterPro" id="IPR011256">
    <property type="entry name" value="Reg_factor_effector_dom_sf"/>
</dbReference>
<dbReference type="Pfam" id="PF04832">
    <property type="entry name" value="SOUL"/>
    <property type="match status" value="1"/>
</dbReference>
<dbReference type="InterPro" id="IPR006917">
    <property type="entry name" value="SOUL_heme-bd"/>
</dbReference>
<organism evidence="1 2">
    <name type="scientific">Halomarina ordinaria</name>
    <dbReference type="NCBI Taxonomy" id="3033939"/>
    <lineage>
        <taxon>Archaea</taxon>
        <taxon>Methanobacteriati</taxon>
        <taxon>Methanobacteriota</taxon>
        <taxon>Stenosarchaea group</taxon>
        <taxon>Halobacteria</taxon>
        <taxon>Halobacteriales</taxon>
        <taxon>Natronomonadaceae</taxon>
        <taxon>Halomarina</taxon>
    </lineage>
</organism>
<evidence type="ECO:0000313" key="1">
    <source>
        <dbReference type="EMBL" id="MFC6836002.1"/>
    </source>
</evidence>
<protein>
    <submittedName>
        <fullName evidence="1">SOUL family heme-binding protein</fullName>
    </submittedName>
</protein>
<comment type="caution">
    <text evidence="1">The sequence shown here is derived from an EMBL/GenBank/DDBJ whole genome shotgun (WGS) entry which is preliminary data.</text>
</comment>
<evidence type="ECO:0000313" key="2">
    <source>
        <dbReference type="Proteomes" id="UP001596406"/>
    </source>
</evidence>
<dbReference type="AlphaFoldDB" id="A0ABD5U646"/>
<name>A0ABD5U646_9EURY</name>
<dbReference type="EMBL" id="JBHSXM010000001">
    <property type="protein sequence ID" value="MFC6836002.1"/>
    <property type="molecule type" value="Genomic_DNA"/>
</dbReference>
<dbReference type="Proteomes" id="UP001596406">
    <property type="component" value="Unassembled WGS sequence"/>
</dbReference>
<dbReference type="PANTHER" id="PTHR11220">
    <property type="entry name" value="HEME-BINDING PROTEIN-RELATED"/>
    <property type="match status" value="1"/>
</dbReference>
<sequence>MVRPSAIAVGAVGGLVAAVGTWNRYQRVTTEEVPYTVVDRIDDVELRRYPPAVLAQTVAPSENAAFRRLFRYIDGANEASTDLAMTAPVNVEGRGESIPMTAPVEAERDDEGVRMAFFLPSEYDADSAPRPTDDAVDLVPVPERTLAVRRFSWRPTDRRVARETDRLLATLAGADRDPVAEPFFMGYDAPWTLPFLRRNEVTVEVEGEAVATE</sequence>